<gene>
    <name evidence="23" type="ORF">PIBRA_LOCUS12204</name>
</gene>
<evidence type="ECO:0000259" key="22">
    <source>
        <dbReference type="PROSITE" id="PS51194"/>
    </source>
</evidence>
<keyword evidence="24" id="KW-1185">Reference proteome</keyword>
<keyword evidence="13" id="KW-0744">Spermatogenesis</keyword>
<evidence type="ECO:0000256" key="8">
    <source>
        <dbReference type="ARBA" id="ARBA00022741"/>
    </source>
</evidence>
<reference evidence="23" key="1">
    <citation type="submission" date="2022-05" db="EMBL/GenBank/DDBJ databases">
        <authorList>
            <person name="Okamura Y."/>
        </authorList>
    </citation>
    <scope>NUCLEOTIDE SEQUENCE</scope>
</reference>
<sequence>MDWKLIAVLNIVICVTTAHPPRAAKSEQTFIKYFGKEEKINAENDKSERQEEYVESYPSYEFSYKVSDPHTHDFKGQQEKRHGDKVNGNYWLIQPDGRKRLVKYHANDHIGFNVLIDYSQKHNEKGEGAENKENGESNAKNENEKRTWHVIHDYKMKKSSREGGSQQESNASTGQSEEKTESGQTEGQDQQNSRQNEVQEADRSRNSQEGRREKSKESTERNLNQRRKEGGGSKEKNESQNRQESSRGNSNEQQNSGQSVSSKENSKSEKSGEKIYWYRIPHKYLRKGYEVIEENKEEERDESKESNEGVGGRSTETANEQSAEGGNKSNEEKNEASGEQNSARRESILLLLFSFHVPFLWGQGLFIMDEVRSFFTNPTVQCRKLRGPITAGCRVTKNDSIYGFNRPEEHRQCNLPTGTDYAGEVQQRELELYLKCKLAENMSQDSQDGLNSLENLTSWGSVMSSTNGNLADDAMAANYSNYNFTIKEDTKDLAINKYKEEIMSRITAYPIVIIEGQTGCGKTTQVPQWILHDAYERRMPCKIVVTQPRRIAATSIAKRVAQERGWDVGGLVGYQVALENITSTDTRISYVTTGVLLQKLVSSKNLNEYTHIILDEVHERGQEMDFLLLVVKKLMYTVSSGVRVILMSATFNTKVFTNYFHIPAIGDHNKPSCIHIKTGQAKQKVFYINNLNKFTLPTMNDTPQITMEMHHLVVKLVNGFESIDSQGHSIDISNDNLPSVLIFLPGIHEIEELYTCLTNDELRRKLCGQSSLHWWVLPLHSTITADEQVRVFQRAPPGQRKIILSTNIAESSITVPDIKYVIDYCLMKVLIADVNTNFTTLQLQWASKANCDQRAGRAGRVGGGGRVYRLVTDKFYENFLDECTPELTRCPLERLVLLAKTLEMGPPVDILALAMNPPDLSNVHRTILVLKEVGALKKLVNGEWSSSDGDITYLGRIMAQLPLNVQMSKLIMLGYIFGCLDECVIMAAAMSVKNVFSSPFREQLNAYNSKLTWADGSTSDSIAFLNVYKVWSHLRQQHHFKKSGESESKWARRFYVQVRAMRELDEMVRELRMRLSREEIDTKMAKSHWGRQELPVVLKVLLAGAFYPQYFVQVAGDEVREREAVRTLSGLNPRNTVYLKGFPDNQPGDIYATAIKKVIMNHIGDEPRVTFDKNSRKVFLTFNDKYHEMKRNQARGGDPTIPGQVVLPIYKSIKARQLKMQCRIPLLPLNKANDLAKAMEALKISRNVDQMVPRLPEVDDTHFPLTISQLINVGKFWVQYADESTACELRLIQQKLNRKPLTPCSGSPAIDMLVAAPYLDASGTKMYRARISRLLSKDMLEVFFIDYGSVASVSLDSLRLLPDGMDSPPLAMLCVLAEIAPAPLLSAHSEWPPGSLLVLTDFISKGGLIGKVYSVTHGVVSIELMAEGGRISFNKELITNGLAVKCEESYESKLNHDLRETASELNMAQKRAHNKEQSEMAYKHVEELGPSSYKECISDVCLNGPFSPLETNVHNLMYASHDKPVNIESSSVNSVLLDTDPQEIYERLLVAAEVGQNEVGSRLTLRHTTLMPNIPGLPALLALIFCPEAELRRDSSSSRYVSVLCGLGSDAEGHPYFPEHDLLVNIDADLTVDDIGTINHLRYLMDLTMHMRNKMETPIDDVDFATNLPQLIREDLMKLLLKRRKHRYPESVLRAWEWKSIPDEEFLSINVPDMVERAEVYPLHAPLELTPLSRERLLELKRDNDALKMLVNRASLTTNTDLSCKLCGTAPMAVHAMRIHLFSNVHRETEDDFNIVNS</sequence>
<dbReference type="PROSITE" id="PS51155">
    <property type="entry name" value="CHIT_BIND_RR_2"/>
    <property type="match status" value="1"/>
</dbReference>
<name>A0A9P0TRE8_PIEBR</name>
<feature type="compositionally biased region" description="Basic and acidic residues" evidence="18">
    <location>
        <begin position="124"/>
        <end position="161"/>
    </location>
</feature>
<dbReference type="Pfam" id="PF00567">
    <property type="entry name" value="TUDOR"/>
    <property type="match status" value="1"/>
</dbReference>
<evidence type="ECO:0000256" key="1">
    <source>
        <dbReference type="ARBA" id="ARBA00004496"/>
    </source>
</evidence>
<keyword evidence="15" id="KW-0469">Meiosis</keyword>
<dbReference type="SUPFAM" id="SSF52540">
    <property type="entry name" value="P-loop containing nucleoside triphosphate hydrolases"/>
    <property type="match status" value="1"/>
</dbReference>
<feature type="signal peptide" evidence="19">
    <location>
        <begin position="1"/>
        <end position="18"/>
    </location>
</feature>
<dbReference type="PANTHER" id="PTHR18934:SF113">
    <property type="entry name" value="ATP-DEPENDENT RNA HELICASE TDRD9"/>
    <property type="match status" value="1"/>
</dbReference>
<dbReference type="InterPro" id="IPR002999">
    <property type="entry name" value="Tudor"/>
</dbReference>
<dbReference type="GO" id="GO:0042302">
    <property type="term" value="F:structural constituent of cuticle"/>
    <property type="evidence" value="ECO:0007669"/>
    <property type="project" value="UniProtKB-UniRule"/>
</dbReference>
<comment type="caution">
    <text evidence="23">The sequence shown here is derived from an EMBL/GenBank/DDBJ whole genome shotgun (WGS) entry which is preliminary data.</text>
</comment>
<dbReference type="GO" id="GO:0003724">
    <property type="term" value="F:RNA helicase activity"/>
    <property type="evidence" value="ECO:0007669"/>
    <property type="project" value="UniProtKB-EC"/>
</dbReference>
<dbReference type="InterPro" id="IPR011545">
    <property type="entry name" value="DEAD/DEAH_box_helicase_dom"/>
</dbReference>
<dbReference type="InterPro" id="IPR027417">
    <property type="entry name" value="P-loop_NTPase"/>
</dbReference>
<dbReference type="InterPro" id="IPR035437">
    <property type="entry name" value="SNase_OB-fold_sf"/>
</dbReference>
<evidence type="ECO:0000256" key="5">
    <source>
        <dbReference type="ARBA" id="ARBA00022473"/>
    </source>
</evidence>
<dbReference type="Proteomes" id="UP001152562">
    <property type="component" value="Unassembled WGS sequence"/>
</dbReference>
<evidence type="ECO:0000256" key="17">
    <source>
        <dbReference type="PROSITE-ProRule" id="PRU00497"/>
    </source>
</evidence>
<dbReference type="PROSITE" id="PS50304">
    <property type="entry name" value="TUDOR"/>
    <property type="match status" value="1"/>
</dbReference>
<dbReference type="InterPro" id="IPR001650">
    <property type="entry name" value="Helicase_C-like"/>
</dbReference>
<dbReference type="Pfam" id="PF00271">
    <property type="entry name" value="Helicase_C"/>
    <property type="match status" value="1"/>
</dbReference>
<dbReference type="SUPFAM" id="SSF63748">
    <property type="entry name" value="Tudor/PWWP/MBT"/>
    <property type="match status" value="1"/>
</dbReference>
<dbReference type="SMART" id="SM00487">
    <property type="entry name" value="DEXDc"/>
    <property type="match status" value="1"/>
</dbReference>
<evidence type="ECO:0000256" key="4">
    <source>
        <dbReference type="ARBA" id="ARBA00013352"/>
    </source>
</evidence>
<keyword evidence="7 19" id="KW-0732">Signal</keyword>
<comment type="subcellular location">
    <subcellularLocation>
        <location evidence="1">Cytoplasm</location>
    </subcellularLocation>
</comment>
<evidence type="ECO:0000259" key="21">
    <source>
        <dbReference type="PROSITE" id="PS51192"/>
    </source>
</evidence>
<evidence type="ECO:0000256" key="2">
    <source>
        <dbReference type="ARBA" id="ARBA00008792"/>
    </source>
</evidence>
<feature type="compositionally biased region" description="Basic and acidic residues" evidence="18">
    <location>
        <begin position="329"/>
        <end position="340"/>
    </location>
</feature>
<accession>A0A9P0TRE8</accession>
<feature type="compositionally biased region" description="Basic and acidic residues" evidence="18">
    <location>
        <begin position="200"/>
        <end position="220"/>
    </location>
</feature>
<dbReference type="InterPro" id="IPR000618">
    <property type="entry name" value="Insect_cuticle"/>
</dbReference>
<evidence type="ECO:0000256" key="12">
    <source>
        <dbReference type="ARBA" id="ARBA00022840"/>
    </source>
</evidence>
<evidence type="ECO:0000256" key="19">
    <source>
        <dbReference type="SAM" id="SignalP"/>
    </source>
</evidence>
<dbReference type="GO" id="GO:0007283">
    <property type="term" value="P:spermatogenesis"/>
    <property type="evidence" value="ECO:0007669"/>
    <property type="project" value="UniProtKB-KW"/>
</dbReference>
<dbReference type="GO" id="GO:0030154">
    <property type="term" value="P:cell differentiation"/>
    <property type="evidence" value="ECO:0007669"/>
    <property type="project" value="UniProtKB-KW"/>
</dbReference>
<keyword evidence="17" id="KW-0193">Cuticle</keyword>
<dbReference type="Gene3D" id="1.20.120.1080">
    <property type="match status" value="1"/>
</dbReference>
<keyword evidence="10" id="KW-0378">Hydrolase</keyword>
<dbReference type="SMART" id="SM00847">
    <property type="entry name" value="HA2"/>
    <property type="match status" value="1"/>
</dbReference>
<evidence type="ECO:0000256" key="6">
    <source>
        <dbReference type="ARBA" id="ARBA00022490"/>
    </source>
</evidence>
<feature type="region of interest" description="Disordered" evidence="18">
    <location>
        <begin position="295"/>
        <end position="340"/>
    </location>
</feature>
<dbReference type="Pfam" id="PF21010">
    <property type="entry name" value="HA2_C"/>
    <property type="match status" value="1"/>
</dbReference>
<evidence type="ECO:0000256" key="3">
    <source>
        <dbReference type="ARBA" id="ARBA00012552"/>
    </source>
</evidence>
<keyword evidence="12" id="KW-0067">ATP-binding</keyword>
<feature type="compositionally biased region" description="Polar residues" evidence="18">
    <location>
        <begin position="162"/>
        <end position="175"/>
    </location>
</feature>
<feature type="chain" id="PRO_5040496823" description="Probable ATP-dependent RNA helicase spindle-E" evidence="19">
    <location>
        <begin position="19"/>
        <end position="1798"/>
    </location>
</feature>
<proteinExistence type="inferred from homology"/>
<dbReference type="SMART" id="SM00490">
    <property type="entry name" value="HELICc"/>
    <property type="match status" value="1"/>
</dbReference>
<dbReference type="Pfam" id="PF00379">
    <property type="entry name" value="Chitin_bind_4"/>
    <property type="match status" value="1"/>
</dbReference>
<dbReference type="Pfam" id="PF00270">
    <property type="entry name" value="DEAD"/>
    <property type="match status" value="1"/>
</dbReference>
<evidence type="ECO:0000256" key="18">
    <source>
        <dbReference type="SAM" id="MobiDB-lite"/>
    </source>
</evidence>
<dbReference type="CDD" id="cd18791">
    <property type="entry name" value="SF2_C_RHA"/>
    <property type="match status" value="1"/>
</dbReference>
<evidence type="ECO:0000256" key="16">
    <source>
        <dbReference type="ARBA" id="ARBA00047984"/>
    </source>
</evidence>
<evidence type="ECO:0000256" key="13">
    <source>
        <dbReference type="ARBA" id="ARBA00022871"/>
    </source>
</evidence>
<dbReference type="GO" id="GO:0051321">
    <property type="term" value="P:meiotic cell cycle"/>
    <property type="evidence" value="ECO:0007669"/>
    <property type="project" value="UniProtKB-KW"/>
</dbReference>
<dbReference type="GO" id="GO:0003723">
    <property type="term" value="F:RNA binding"/>
    <property type="evidence" value="ECO:0007669"/>
    <property type="project" value="TreeGrafter"/>
</dbReference>
<evidence type="ECO:0000256" key="11">
    <source>
        <dbReference type="ARBA" id="ARBA00022806"/>
    </source>
</evidence>
<feature type="compositionally biased region" description="Polar residues" evidence="18">
    <location>
        <begin position="182"/>
        <end position="198"/>
    </location>
</feature>
<feature type="domain" description="Tudor" evidence="20">
    <location>
        <begin position="1309"/>
        <end position="1368"/>
    </location>
</feature>
<comment type="catalytic activity">
    <reaction evidence="16">
        <text>ATP + H2O = ADP + phosphate + H(+)</text>
        <dbReference type="Rhea" id="RHEA:13065"/>
        <dbReference type="ChEBI" id="CHEBI:15377"/>
        <dbReference type="ChEBI" id="CHEBI:15378"/>
        <dbReference type="ChEBI" id="CHEBI:30616"/>
        <dbReference type="ChEBI" id="CHEBI:43474"/>
        <dbReference type="ChEBI" id="CHEBI:456216"/>
        <dbReference type="EC" id="3.6.4.13"/>
    </reaction>
</comment>
<dbReference type="PANTHER" id="PTHR18934">
    <property type="entry name" value="ATP-DEPENDENT RNA HELICASE"/>
    <property type="match status" value="1"/>
</dbReference>
<evidence type="ECO:0000256" key="9">
    <source>
        <dbReference type="ARBA" id="ARBA00022782"/>
    </source>
</evidence>
<dbReference type="GO" id="GO:0005737">
    <property type="term" value="C:cytoplasm"/>
    <property type="evidence" value="ECO:0007669"/>
    <property type="project" value="UniProtKB-SubCell"/>
</dbReference>
<dbReference type="EC" id="3.6.4.13" evidence="3"/>
<feature type="domain" description="Helicase C-terminal" evidence="22">
    <location>
        <begin position="729"/>
        <end position="903"/>
    </location>
</feature>
<protein>
    <recommendedName>
        <fullName evidence="4">Probable ATP-dependent RNA helicase spindle-E</fullName>
        <ecNumber evidence="3">3.6.4.13</ecNumber>
    </recommendedName>
</protein>
<dbReference type="GO" id="GO:0016787">
    <property type="term" value="F:hydrolase activity"/>
    <property type="evidence" value="ECO:0007669"/>
    <property type="project" value="UniProtKB-KW"/>
</dbReference>
<dbReference type="PROSITE" id="PS51192">
    <property type="entry name" value="HELICASE_ATP_BIND_1"/>
    <property type="match status" value="1"/>
</dbReference>
<keyword evidence="8" id="KW-0547">Nucleotide-binding</keyword>
<feature type="domain" description="Helicase ATP-binding" evidence="21">
    <location>
        <begin position="503"/>
        <end position="669"/>
    </location>
</feature>
<evidence type="ECO:0000256" key="10">
    <source>
        <dbReference type="ARBA" id="ARBA00022801"/>
    </source>
</evidence>
<evidence type="ECO:0000256" key="14">
    <source>
        <dbReference type="ARBA" id="ARBA00023158"/>
    </source>
</evidence>
<evidence type="ECO:0000256" key="7">
    <source>
        <dbReference type="ARBA" id="ARBA00022729"/>
    </source>
</evidence>
<feature type="compositionally biased region" description="Basic and acidic residues" evidence="18">
    <location>
        <begin position="226"/>
        <end position="245"/>
    </location>
</feature>
<dbReference type="Gene3D" id="2.30.30.140">
    <property type="match status" value="1"/>
</dbReference>
<evidence type="ECO:0000313" key="24">
    <source>
        <dbReference type="Proteomes" id="UP001152562"/>
    </source>
</evidence>
<dbReference type="Gene3D" id="2.40.50.90">
    <property type="match status" value="1"/>
</dbReference>
<dbReference type="PROSITE" id="PS51194">
    <property type="entry name" value="HELICASE_CTER"/>
    <property type="match status" value="1"/>
</dbReference>
<dbReference type="InterPro" id="IPR014001">
    <property type="entry name" value="Helicase_ATP-bd"/>
</dbReference>
<dbReference type="InterPro" id="IPR007502">
    <property type="entry name" value="Helicase-assoc_dom"/>
</dbReference>
<dbReference type="GO" id="GO:0031047">
    <property type="term" value="P:regulatory ncRNA-mediated gene silencing"/>
    <property type="evidence" value="ECO:0007669"/>
    <property type="project" value="UniProtKB-KW"/>
</dbReference>
<evidence type="ECO:0000256" key="15">
    <source>
        <dbReference type="ARBA" id="ARBA00023254"/>
    </source>
</evidence>
<keyword evidence="6" id="KW-0963">Cytoplasm</keyword>
<dbReference type="SMART" id="SM00333">
    <property type="entry name" value="TUDOR"/>
    <property type="match status" value="1"/>
</dbReference>
<keyword evidence="5" id="KW-0217">Developmental protein</keyword>
<evidence type="ECO:0000313" key="23">
    <source>
        <dbReference type="EMBL" id="CAH4036405.1"/>
    </source>
</evidence>
<keyword evidence="9" id="KW-0221">Differentiation</keyword>
<dbReference type="Gene3D" id="3.40.50.300">
    <property type="entry name" value="P-loop containing nucleotide triphosphate hydrolases"/>
    <property type="match status" value="2"/>
</dbReference>
<feature type="compositionally biased region" description="Basic and acidic residues" evidence="18">
    <location>
        <begin position="295"/>
        <end position="307"/>
    </location>
</feature>
<evidence type="ECO:0000259" key="20">
    <source>
        <dbReference type="PROSITE" id="PS50304"/>
    </source>
</evidence>
<feature type="region of interest" description="Disordered" evidence="18">
    <location>
        <begin position="124"/>
        <end position="271"/>
    </location>
</feature>
<dbReference type="GO" id="GO:0005524">
    <property type="term" value="F:ATP binding"/>
    <property type="evidence" value="ECO:0007669"/>
    <property type="project" value="UniProtKB-KW"/>
</dbReference>
<dbReference type="EMBL" id="CALOZG010000073">
    <property type="protein sequence ID" value="CAH4036405.1"/>
    <property type="molecule type" value="Genomic_DNA"/>
</dbReference>
<organism evidence="23 24">
    <name type="scientific">Pieris brassicae</name>
    <name type="common">White butterfly</name>
    <name type="synonym">Large white butterfly</name>
    <dbReference type="NCBI Taxonomy" id="7116"/>
    <lineage>
        <taxon>Eukaryota</taxon>
        <taxon>Metazoa</taxon>
        <taxon>Ecdysozoa</taxon>
        <taxon>Arthropoda</taxon>
        <taxon>Hexapoda</taxon>
        <taxon>Insecta</taxon>
        <taxon>Pterygota</taxon>
        <taxon>Neoptera</taxon>
        <taxon>Endopterygota</taxon>
        <taxon>Lepidoptera</taxon>
        <taxon>Glossata</taxon>
        <taxon>Ditrysia</taxon>
        <taxon>Papilionoidea</taxon>
        <taxon>Pieridae</taxon>
        <taxon>Pierinae</taxon>
        <taxon>Pieris</taxon>
    </lineage>
</organism>
<keyword evidence="11" id="KW-0347">Helicase</keyword>
<comment type="similarity">
    <text evidence="2">Belongs to the DEAD box helicase family. DEAH subfamily.</text>
</comment>
<keyword evidence="14" id="KW-0943">RNA-mediated gene silencing</keyword>